<proteinExistence type="predicted"/>
<dbReference type="EMBL" id="SRLO01001852">
    <property type="protein sequence ID" value="TNN34994.1"/>
    <property type="molecule type" value="Genomic_DNA"/>
</dbReference>
<accession>A0A4Z2F2T8</accession>
<evidence type="ECO:0000313" key="1">
    <source>
        <dbReference type="EMBL" id="TNN34994.1"/>
    </source>
</evidence>
<organism evidence="1 2">
    <name type="scientific">Liparis tanakae</name>
    <name type="common">Tanaka's snailfish</name>
    <dbReference type="NCBI Taxonomy" id="230148"/>
    <lineage>
        <taxon>Eukaryota</taxon>
        <taxon>Metazoa</taxon>
        <taxon>Chordata</taxon>
        <taxon>Craniata</taxon>
        <taxon>Vertebrata</taxon>
        <taxon>Euteleostomi</taxon>
        <taxon>Actinopterygii</taxon>
        <taxon>Neopterygii</taxon>
        <taxon>Teleostei</taxon>
        <taxon>Neoteleostei</taxon>
        <taxon>Acanthomorphata</taxon>
        <taxon>Eupercaria</taxon>
        <taxon>Perciformes</taxon>
        <taxon>Cottioidei</taxon>
        <taxon>Cottales</taxon>
        <taxon>Liparidae</taxon>
        <taxon>Liparis</taxon>
    </lineage>
</organism>
<protein>
    <submittedName>
        <fullName evidence="1">Uncharacterized protein</fullName>
    </submittedName>
</protein>
<evidence type="ECO:0000313" key="2">
    <source>
        <dbReference type="Proteomes" id="UP000314294"/>
    </source>
</evidence>
<dbReference type="Proteomes" id="UP000314294">
    <property type="component" value="Unassembled WGS sequence"/>
</dbReference>
<comment type="caution">
    <text evidence="1">The sequence shown here is derived from an EMBL/GenBank/DDBJ whole genome shotgun (WGS) entry which is preliminary data.</text>
</comment>
<reference evidence="1 2" key="1">
    <citation type="submission" date="2019-03" db="EMBL/GenBank/DDBJ databases">
        <title>First draft genome of Liparis tanakae, snailfish: a comprehensive survey of snailfish specific genes.</title>
        <authorList>
            <person name="Kim W."/>
            <person name="Song I."/>
            <person name="Jeong J.-H."/>
            <person name="Kim D."/>
            <person name="Kim S."/>
            <person name="Ryu S."/>
            <person name="Song J.Y."/>
            <person name="Lee S.K."/>
        </authorList>
    </citation>
    <scope>NUCLEOTIDE SEQUENCE [LARGE SCALE GENOMIC DNA]</scope>
    <source>
        <tissue evidence="1">Muscle</tissue>
    </source>
</reference>
<gene>
    <name evidence="1" type="ORF">EYF80_054839</name>
</gene>
<sequence>MSSAPPPLVRSLFSQQLIKGPRMATFDPTPPWMHSSAGVGWETTAGQIPAPVSKALVAMDTVDESLQSAVSELEDAAAPRRVKTHYNSQEK</sequence>
<keyword evidence="2" id="KW-1185">Reference proteome</keyword>
<name>A0A4Z2F2T8_9TELE</name>
<dbReference type="AlphaFoldDB" id="A0A4Z2F2T8"/>